<keyword evidence="2" id="KW-1185">Reference proteome</keyword>
<evidence type="ECO:0000313" key="2">
    <source>
        <dbReference type="Proteomes" id="UP001529510"/>
    </source>
</evidence>
<evidence type="ECO:0008006" key="3">
    <source>
        <dbReference type="Google" id="ProtNLM"/>
    </source>
</evidence>
<comment type="caution">
    <text evidence="1">The sequence shown here is derived from an EMBL/GenBank/DDBJ whole genome shotgun (WGS) entry which is preliminary data.</text>
</comment>
<dbReference type="InterPro" id="IPR052717">
    <property type="entry name" value="Vacuolar_transposase_reg"/>
</dbReference>
<organism evidence="1 2">
    <name type="scientific">Cirrhinus mrigala</name>
    <name type="common">Mrigala</name>
    <dbReference type="NCBI Taxonomy" id="683832"/>
    <lineage>
        <taxon>Eukaryota</taxon>
        <taxon>Metazoa</taxon>
        <taxon>Chordata</taxon>
        <taxon>Craniata</taxon>
        <taxon>Vertebrata</taxon>
        <taxon>Euteleostomi</taxon>
        <taxon>Actinopterygii</taxon>
        <taxon>Neopterygii</taxon>
        <taxon>Teleostei</taxon>
        <taxon>Ostariophysi</taxon>
        <taxon>Cypriniformes</taxon>
        <taxon>Cyprinidae</taxon>
        <taxon>Labeoninae</taxon>
        <taxon>Labeonini</taxon>
        <taxon>Cirrhinus</taxon>
    </lineage>
</organism>
<reference evidence="1 2" key="1">
    <citation type="submission" date="2024-05" db="EMBL/GenBank/DDBJ databases">
        <title>Genome sequencing and assembly of Indian major carp, Cirrhinus mrigala (Hamilton, 1822).</title>
        <authorList>
            <person name="Mohindra V."/>
            <person name="Chowdhury L.M."/>
            <person name="Lal K."/>
            <person name="Jena J.K."/>
        </authorList>
    </citation>
    <scope>NUCLEOTIDE SEQUENCE [LARGE SCALE GENOMIC DNA]</scope>
    <source>
        <strain evidence="1">CM1030</strain>
        <tissue evidence="1">Blood</tissue>
    </source>
</reference>
<dbReference type="SUPFAM" id="SSF53098">
    <property type="entry name" value="Ribonuclease H-like"/>
    <property type="match status" value="1"/>
</dbReference>
<sequence>EGEGFRKLIKKMEPDYTVPNRASISNALSLKYSDLQGQIYDIIKTATNADAFAIPNYKRVANVHDNASNMKLCTETLKKEPEKWGNIEGVCCSGHTLQLYINTVLKQDRLRRTVAAARNLVGHFKKSAKATATLKEKQTQQNVAQHKLIQDVATRWNSTYEMLNRLVEQRWPVTAVLSDPSITKKGDRTLDLTADQWKLAQGMAEVLGPLITLTELLSQEDNLSLSATLPMIFNLKKRHLSPEEDDSPAIREMKNTLITEIDSRWQLLSLEPSSIYLLSLALDQRFKHLKFLEKEKKDLLYIE</sequence>
<feature type="non-terminal residue" evidence="1">
    <location>
        <position position="1"/>
    </location>
</feature>
<name>A0ABD0QQE6_CIRMR</name>
<feature type="non-terminal residue" evidence="1">
    <location>
        <position position="303"/>
    </location>
</feature>
<dbReference type="AlphaFoldDB" id="A0ABD0QQE6"/>
<dbReference type="PANTHER" id="PTHR46169">
    <property type="entry name" value="DNA REPLICATION-RELATED ELEMENT FACTOR, ISOFORM A"/>
    <property type="match status" value="1"/>
</dbReference>
<dbReference type="EMBL" id="JAMKFB020000007">
    <property type="protein sequence ID" value="KAL0188430.1"/>
    <property type="molecule type" value="Genomic_DNA"/>
</dbReference>
<accession>A0ABD0QQE6</accession>
<dbReference type="InterPro" id="IPR012337">
    <property type="entry name" value="RNaseH-like_sf"/>
</dbReference>
<dbReference type="Proteomes" id="UP001529510">
    <property type="component" value="Unassembled WGS sequence"/>
</dbReference>
<gene>
    <name evidence="1" type="ORF">M9458_015529</name>
</gene>
<evidence type="ECO:0000313" key="1">
    <source>
        <dbReference type="EMBL" id="KAL0188430.1"/>
    </source>
</evidence>
<protein>
    <recommendedName>
        <fullName evidence="3">Zinc finger BED domain-containing protein 4</fullName>
    </recommendedName>
</protein>
<proteinExistence type="predicted"/>
<dbReference type="PANTHER" id="PTHR46169:SF29">
    <property type="entry name" value="DNA REPLICATION-RELATED ELEMENT FACTOR, ISOFORM A"/>
    <property type="match status" value="1"/>
</dbReference>